<name>A0A7J6UXF7_THATH</name>
<comment type="caution">
    <text evidence="10">The sequence shown here is derived from an EMBL/GenBank/DDBJ whole genome shotgun (WGS) entry which is preliminary data.</text>
</comment>
<feature type="transmembrane region" description="Helical" evidence="9">
    <location>
        <begin position="81"/>
        <end position="105"/>
    </location>
</feature>
<dbReference type="EMBL" id="JABWDY010041600">
    <property type="protein sequence ID" value="KAF5177283.1"/>
    <property type="molecule type" value="Genomic_DNA"/>
</dbReference>
<proteinExistence type="inferred from homology"/>
<dbReference type="GO" id="GO:0005789">
    <property type="term" value="C:endoplasmic reticulum membrane"/>
    <property type="evidence" value="ECO:0007669"/>
    <property type="project" value="UniProtKB-SubCell"/>
</dbReference>
<accession>A0A7J6UXF7</accession>
<keyword evidence="5 9" id="KW-0472">Membrane</keyword>
<dbReference type="GO" id="GO:0080162">
    <property type="term" value="P:endoplasmic reticulum to cytosol auxin transport"/>
    <property type="evidence" value="ECO:0007669"/>
    <property type="project" value="InterPro"/>
</dbReference>
<evidence type="ECO:0000256" key="6">
    <source>
        <dbReference type="ARBA" id="ARBA00023294"/>
    </source>
</evidence>
<keyword evidence="3 9" id="KW-0812">Transmembrane</keyword>
<evidence type="ECO:0000256" key="1">
    <source>
        <dbReference type="ARBA" id="ARBA00004477"/>
    </source>
</evidence>
<dbReference type="Proteomes" id="UP000554482">
    <property type="component" value="Unassembled WGS sequence"/>
</dbReference>
<comment type="subcellular location">
    <subcellularLocation>
        <location evidence="1">Endoplasmic reticulum membrane</location>
        <topology evidence="1">Multi-pass membrane protein</topology>
    </subcellularLocation>
</comment>
<evidence type="ECO:0000313" key="10">
    <source>
        <dbReference type="EMBL" id="KAF5177283.1"/>
    </source>
</evidence>
<evidence type="ECO:0000256" key="4">
    <source>
        <dbReference type="ARBA" id="ARBA00022989"/>
    </source>
</evidence>
<gene>
    <name evidence="10" type="ORF">FRX31_033130</name>
</gene>
<dbReference type="PANTHER" id="PTHR31651:SF33">
    <property type="entry name" value="PROTEIN PIN-LIKES 1"/>
    <property type="match status" value="1"/>
</dbReference>
<evidence type="ECO:0000256" key="3">
    <source>
        <dbReference type="ARBA" id="ARBA00022692"/>
    </source>
</evidence>
<keyword evidence="6" id="KW-0927">Auxin signaling pathway</keyword>
<protein>
    <submittedName>
        <fullName evidence="10">Auxin efflux carrier family protein</fullName>
    </submittedName>
</protein>
<dbReference type="GO" id="GO:0009734">
    <property type="term" value="P:auxin-activated signaling pathway"/>
    <property type="evidence" value="ECO:0007669"/>
    <property type="project" value="UniProtKB-KW"/>
</dbReference>
<feature type="transmembrane region" description="Helical" evidence="9">
    <location>
        <begin position="17"/>
        <end position="35"/>
    </location>
</feature>
<evidence type="ECO:0000256" key="5">
    <source>
        <dbReference type="ARBA" id="ARBA00023136"/>
    </source>
</evidence>
<dbReference type="PANTHER" id="PTHR31651">
    <property type="match status" value="1"/>
</dbReference>
<dbReference type="Pfam" id="PF03547">
    <property type="entry name" value="Mem_trans"/>
    <property type="match status" value="1"/>
</dbReference>
<dbReference type="InterPro" id="IPR045033">
    <property type="entry name" value="PILS1/3/4/5/7"/>
</dbReference>
<feature type="transmembrane region" description="Helical" evidence="9">
    <location>
        <begin position="117"/>
        <end position="137"/>
    </location>
</feature>
<keyword evidence="4 9" id="KW-1133">Transmembrane helix</keyword>
<organism evidence="10 11">
    <name type="scientific">Thalictrum thalictroides</name>
    <name type="common">Rue-anemone</name>
    <name type="synonym">Anemone thalictroides</name>
    <dbReference type="NCBI Taxonomy" id="46969"/>
    <lineage>
        <taxon>Eukaryota</taxon>
        <taxon>Viridiplantae</taxon>
        <taxon>Streptophyta</taxon>
        <taxon>Embryophyta</taxon>
        <taxon>Tracheophyta</taxon>
        <taxon>Spermatophyta</taxon>
        <taxon>Magnoliopsida</taxon>
        <taxon>Ranunculales</taxon>
        <taxon>Ranunculaceae</taxon>
        <taxon>Thalictroideae</taxon>
        <taxon>Thalictrum</taxon>
    </lineage>
</organism>
<evidence type="ECO:0000256" key="7">
    <source>
        <dbReference type="ARBA" id="ARBA00025100"/>
    </source>
</evidence>
<dbReference type="OrthoDB" id="191139at2759"/>
<evidence type="ECO:0000313" key="11">
    <source>
        <dbReference type="Proteomes" id="UP000554482"/>
    </source>
</evidence>
<feature type="transmembrane region" description="Helical" evidence="9">
    <location>
        <begin position="47"/>
        <end position="69"/>
    </location>
</feature>
<evidence type="ECO:0000256" key="9">
    <source>
        <dbReference type="SAM" id="Phobius"/>
    </source>
</evidence>
<evidence type="ECO:0000256" key="2">
    <source>
        <dbReference type="ARBA" id="ARBA00022448"/>
    </source>
</evidence>
<keyword evidence="11" id="KW-1185">Reference proteome</keyword>
<sequence>MIGDSAPLRVILSSVNLVGQGTIPIMTLLVGGNLLKGLTGTGMKKRIVVSIILVRYIFMPLIGILVVNGAHHIGFVHSDPLYQFVLLLQFALPPAMSISTMTQLFSAGENECSVIMLWTYIFASLAITLWATFYMWLVAA</sequence>
<dbReference type="AlphaFoldDB" id="A0A7J6UXF7"/>
<comment type="similarity">
    <text evidence="8">Belongs to the auxin efflux carrier (TC 2.A.69.2) family.</text>
</comment>
<comment type="function">
    <text evidence="7">Involved in cellular auxin homeostasis by regulating auxin metabolism. Regulates intracellular auxin accumulation at the endoplasmic reticulum and thus auxin availability for nuclear auxin signaling.</text>
</comment>
<dbReference type="InterPro" id="IPR004776">
    <property type="entry name" value="Mem_transp_PIN-like"/>
</dbReference>
<reference evidence="10 11" key="1">
    <citation type="submission" date="2020-06" db="EMBL/GenBank/DDBJ databases">
        <title>Transcriptomic and genomic resources for Thalictrum thalictroides and T. hernandezii: Facilitating candidate gene discovery in an emerging model plant lineage.</title>
        <authorList>
            <person name="Arias T."/>
            <person name="Riano-Pachon D.M."/>
            <person name="Di Stilio V.S."/>
        </authorList>
    </citation>
    <scope>NUCLEOTIDE SEQUENCE [LARGE SCALE GENOMIC DNA]</scope>
    <source>
        <strain evidence="11">cv. WT478/WT964</strain>
        <tissue evidence="10">Leaves</tissue>
    </source>
</reference>
<keyword evidence="2" id="KW-0813">Transport</keyword>
<evidence type="ECO:0000256" key="8">
    <source>
        <dbReference type="ARBA" id="ARBA00025752"/>
    </source>
</evidence>